<keyword evidence="3" id="KW-0408">Iron</keyword>
<evidence type="ECO:0000313" key="9">
    <source>
        <dbReference type="Proteomes" id="UP001060414"/>
    </source>
</evidence>
<dbReference type="Proteomes" id="UP001060414">
    <property type="component" value="Chromosome"/>
</dbReference>
<dbReference type="InterPro" id="IPR014349">
    <property type="entry name" value="Rieske_Fe-S_prot"/>
</dbReference>
<evidence type="ECO:0000259" key="7">
    <source>
        <dbReference type="PROSITE" id="PS51296"/>
    </source>
</evidence>
<dbReference type="InterPro" id="IPR036922">
    <property type="entry name" value="Rieske_2Fe-2S_sf"/>
</dbReference>
<dbReference type="InterPro" id="IPR005805">
    <property type="entry name" value="Rieske_Fe-S_prot_C"/>
</dbReference>
<evidence type="ECO:0000256" key="3">
    <source>
        <dbReference type="ARBA" id="ARBA00023004"/>
    </source>
</evidence>
<comment type="cofactor">
    <cofactor evidence="6">
        <name>[2Fe-2S] cluster</name>
        <dbReference type="ChEBI" id="CHEBI:190135"/>
    </cofactor>
</comment>
<evidence type="ECO:0000256" key="6">
    <source>
        <dbReference type="ARBA" id="ARBA00034078"/>
    </source>
</evidence>
<sequence length="163" mass="17823">MTRRQWLFKVVVRPGVAATGALLGAILLDVWLAAGRFTSLHWTEATSLDTLPEDAVLSLPAKRLALVRDRDRVAALSLECTHLGCLVNTVEEGFFCPCHGSEFGPRGEVHSGPAPRDLDWLPLRVHRERLWVQAGTRLAEPAWVSLPANAADAPQGNTQEGTR</sequence>
<feature type="domain" description="Rieske" evidence="7">
    <location>
        <begin position="42"/>
        <end position="132"/>
    </location>
</feature>
<keyword evidence="2" id="KW-0479">Metal-binding</keyword>
<evidence type="ECO:0000256" key="5">
    <source>
        <dbReference type="ARBA" id="ARBA00023157"/>
    </source>
</evidence>
<gene>
    <name evidence="8" type="ORF">L9S41_04015</name>
</gene>
<dbReference type="EMBL" id="CP092109">
    <property type="protein sequence ID" value="UWZ80571.1"/>
    <property type="molecule type" value="Genomic_DNA"/>
</dbReference>
<reference evidence="8" key="1">
    <citation type="journal article" date="2022" name="Environ. Microbiol.">
        <title>Geoalkalibacter halelectricus SAP #1 sp. nov. possessing extracellular electron transfer and mineral#reducing capabilities from a haloalkaline environment.</title>
        <authorList>
            <person name="Yadav S."/>
            <person name="Singh R."/>
            <person name="Sundharam S.S."/>
            <person name="Chaudhary S."/>
            <person name="Krishnamurthi S."/>
            <person name="Patil S.A."/>
        </authorList>
    </citation>
    <scope>NUCLEOTIDE SEQUENCE</scope>
    <source>
        <strain evidence="8">SAP-1</strain>
    </source>
</reference>
<dbReference type="Pfam" id="PF00355">
    <property type="entry name" value="Rieske"/>
    <property type="match status" value="1"/>
</dbReference>
<keyword evidence="1" id="KW-0001">2Fe-2S</keyword>
<dbReference type="PANTHER" id="PTHR10134">
    <property type="entry name" value="CYTOCHROME B-C1 COMPLEX SUBUNIT RIESKE, MITOCHONDRIAL"/>
    <property type="match status" value="1"/>
</dbReference>
<dbReference type="SUPFAM" id="SSF50022">
    <property type="entry name" value="ISP domain"/>
    <property type="match status" value="1"/>
</dbReference>
<organism evidence="8 9">
    <name type="scientific">Geoalkalibacter halelectricus</name>
    <dbReference type="NCBI Taxonomy" id="2847045"/>
    <lineage>
        <taxon>Bacteria</taxon>
        <taxon>Pseudomonadati</taxon>
        <taxon>Thermodesulfobacteriota</taxon>
        <taxon>Desulfuromonadia</taxon>
        <taxon>Desulfuromonadales</taxon>
        <taxon>Geoalkalibacteraceae</taxon>
        <taxon>Geoalkalibacter</taxon>
    </lineage>
</organism>
<evidence type="ECO:0000256" key="1">
    <source>
        <dbReference type="ARBA" id="ARBA00022714"/>
    </source>
</evidence>
<keyword evidence="4" id="KW-0411">Iron-sulfur</keyword>
<dbReference type="PROSITE" id="PS51296">
    <property type="entry name" value="RIESKE"/>
    <property type="match status" value="1"/>
</dbReference>
<keyword evidence="9" id="KW-1185">Reference proteome</keyword>
<dbReference type="RefSeq" id="WP_260748928.1">
    <property type="nucleotide sequence ID" value="NZ_CP092109.1"/>
</dbReference>
<proteinExistence type="predicted"/>
<protein>
    <submittedName>
        <fullName evidence="8">Rieske 2Fe-2S domain-containing protein</fullName>
    </submittedName>
</protein>
<dbReference type="Gene3D" id="2.102.10.10">
    <property type="entry name" value="Rieske [2Fe-2S] iron-sulphur domain"/>
    <property type="match status" value="1"/>
</dbReference>
<dbReference type="InterPro" id="IPR017941">
    <property type="entry name" value="Rieske_2Fe-2S"/>
</dbReference>
<keyword evidence="5" id="KW-1015">Disulfide bond</keyword>
<evidence type="ECO:0000256" key="4">
    <source>
        <dbReference type="ARBA" id="ARBA00023014"/>
    </source>
</evidence>
<dbReference type="PRINTS" id="PR00162">
    <property type="entry name" value="RIESKE"/>
</dbReference>
<name>A0ABY5ZTN2_9BACT</name>
<evidence type="ECO:0000256" key="2">
    <source>
        <dbReference type="ARBA" id="ARBA00022723"/>
    </source>
</evidence>
<accession>A0ABY5ZTN2</accession>
<evidence type="ECO:0000313" key="8">
    <source>
        <dbReference type="EMBL" id="UWZ80571.1"/>
    </source>
</evidence>